<protein>
    <recommendedName>
        <fullName evidence="4">Type 4 fimbrial biogenesis protein PilX N-terminal domain-containing protein</fullName>
    </recommendedName>
</protein>
<gene>
    <name evidence="2" type="ORF">COY16_02810</name>
</gene>
<keyword evidence="1" id="KW-0472">Membrane</keyword>
<evidence type="ECO:0000313" key="3">
    <source>
        <dbReference type="Proteomes" id="UP000228503"/>
    </source>
</evidence>
<dbReference type="EMBL" id="PFOB01000032">
    <property type="protein sequence ID" value="PIZ63075.1"/>
    <property type="molecule type" value="Genomic_DNA"/>
</dbReference>
<evidence type="ECO:0000256" key="1">
    <source>
        <dbReference type="SAM" id="Phobius"/>
    </source>
</evidence>
<feature type="transmembrane region" description="Helical" evidence="1">
    <location>
        <begin position="12"/>
        <end position="36"/>
    </location>
</feature>
<name>A0A2M7TZ90_9BACT</name>
<dbReference type="Proteomes" id="UP000228503">
    <property type="component" value="Unassembled WGS sequence"/>
</dbReference>
<accession>A0A2M7TZ90</accession>
<proteinExistence type="predicted"/>
<comment type="caution">
    <text evidence="2">The sequence shown here is derived from an EMBL/GenBank/DDBJ whole genome shotgun (WGS) entry which is preliminary data.</text>
</comment>
<keyword evidence="1" id="KW-0812">Transmembrane</keyword>
<organism evidence="2 3">
    <name type="scientific">Candidatus Roizmanbacteria bacterium CG_4_10_14_0_2_um_filter_39_13</name>
    <dbReference type="NCBI Taxonomy" id="1974825"/>
    <lineage>
        <taxon>Bacteria</taxon>
        <taxon>Candidatus Roizmaniibacteriota</taxon>
    </lineage>
</organism>
<evidence type="ECO:0000313" key="2">
    <source>
        <dbReference type="EMBL" id="PIZ63075.1"/>
    </source>
</evidence>
<keyword evidence="1" id="KW-1133">Transmembrane helix</keyword>
<sequence length="129" mass="13913">MKKKHPHNNHGQTLVTLLVFTVVAIAVTSTAISIMINITRSASIVESRIIASQAAESGIENAIIRVLRDPEYAGETLQIGDASVEISVAGSDPIVITADATYGSYIQTVQTTIAYVDNSLTISDWEYIY</sequence>
<dbReference type="AlphaFoldDB" id="A0A2M7TZ90"/>
<reference evidence="3" key="1">
    <citation type="submission" date="2017-09" db="EMBL/GenBank/DDBJ databases">
        <title>Depth-based differentiation of microbial function through sediment-hosted aquifers and enrichment of novel symbionts in the deep terrestrial subsurface.</title>
        <authorList>
            <person name="Probst A.J."/>
            <person name="Ladd B."/>
            <person name="Jarett J.K."/>
            <person name="Geller-Mcgrath D.E."/>
            <person name="Sieber C.M.K."/>
            <person name="Emerson J.B."/>
            <person name="Anantharaman K."/>
            <person name="Thomas B.C."/>
            <person name="Malmstrom R."/>
            <person name="Stieglmeier M."/>
            <person name="Klingl A."/>
            <person name="Woyke T."/>
            <person name="Ryan C.M."/>
            <person name="Banfield J.F."/>
        </authorList>
    </citation>
    <scope>NUCLEOTIDE SEQUENCE [LARGE SCALE GENOMIC DNA]</scope>
</reference>
<evidence type="ECO:0008006" key="4">
    <source>
        <dbReference type="Google" id="ProtNLM"/>
    </source>
</evidence>